<reference evidence="9" key="1">
    <citation type="journal article" date="2016" name="Nat. Biotechnol.">
        <title>Sequencing wild and cultivated cassava and related species reveals extensive interspecific hybridization and genetic diversity.</title>
        <authorList>
            <person name="Bredeson J.V."/>
            <person name="Lyons J.B."/>
            <person name="Prochnik S.E."/>
            <person name="Wu G.A."/>
            <person name="Ha C.M."/>
            <person name="Edsinger-Gonzales E."/>
            <person name="Grimwood J."/>
            <person name="Schmutz J."/>
            <person name="Rabbi I.Y."/>
            <person name="Egesi C."/>
            <person name="Nauluvula P."/>
            <person name="Lebot V."/>
            <person name="Ndunguru J."/>
            <person name="Mkamilo G."/>
            <person name="Bart R.S."/>
            <person name="Setter T.L."/>
            <person name="Gleadow R.M."/>
            <person name="Kulakow P."/>
            <person name="Ferguson M.E."/>
            <person name="Rounsley S."/>
            <person name="Rokhsar D.S."/>
        </authorList>
    </citation>
    <scope>NUCLEOTIDE SEQUENCE [LARGE SCALE GENOMIC DNA]</scope>
    <source>
        <strain evidence="9">cv. AM560-2</strain>
    </source>
</reference>
<feature type="transmembrane region" description="Helical" evidence="7">
    <location>
        <begin position="77"/>
        <end position="93"/>
    </location>
</feature>
<proteinExistence type="inferred from homology"/>
<comment type="similarity">
    <text evidence="3 7">Belongs to the PRA1 family.</text>
</comment>
<name>A0A2C9UEI9_MANES</name>
<dbReference type="PANTHER" id="PTHR19317">
    <property type="entry name" value="PRENYLATED RAB ACCEPTOR 1-RELATED"/>
    <property type="match status" value="1"/>
</dbReference>
<dbReference type="AlphaFoldDB" id="A0A2C9UEI9"/>
<feature type="transmembrane region" description="Helical" evidence="7">
    <location>
        <begin position="105"/>
        <end position="125"/>
    </location>
</feature>
<comment type="subcellular location">
    <subcellularLocation>
        <location evidence="2">Endomembrane system</location>
        <topology evidence="2">Multi-pass membrane protein</topology>
    </subcellularLocation>
    <subcellularLocation>
        <location evidence="7">Membrane</location>
        <topology evidence="7">Multi-pass membrane protein</topology>
    </subcellularLocation>
</comment>
<keyword evidence="4 7" id="KW-0812">Transmembrane</keyword>
<dbReference type="GO" id="GO:0016192">
    <property type="term" value="P:vesicle-mediated transport"/>
    <property type="evidence" value="ECO:0000318"/>
    <property type="project" value="GO_Central"/>
</dbReference>
<evidence type="ECO:0000313" key="9">
    <source>
        <dbReference type="Proteomes" id="UP000091857"/>
    </source>
</evidence>
<dbReference type="GO" id="GO:0005794">
    <property type="term" value="C:Golgi apparatus"/>
    <property type="evidence" value="ECO:0000318"/>
    <property type="project" value="GO_Central"/>
</dbReference>
<dbReference type="GO" id="GO:0005783">
    <property type="term" value="C:endoplasmic reticulum"/>
    <property type="evidence" value="ECO:0000318"/>
    <property type="project" value="GO_Central"/>
</dbReference>
<evidence type="ECO:0000256" key="4">
    <source>
        <dbReference type="ARBA" id="ARBA00022692"/>
    </source>
</evidence>
<keyword evidence="5 7" id="KW-1133">Transmembrane helix</keyword>
<keyword evidence="7" id="KW-0813">Transport</keyword>
<dbReference type="OMA" id="DGARGDY"/>
<evidence type="ECO:0000256" key="3">
    <source>
        <dbReference type="ARBA" id="ARBA00006483"/>
    </source>
</evidence>
<comment type="caution">
    <text evidence="8">The sequence shown here is derived from an EMBL/GenBank/DDBJ whole genome shotgun (WGS) entry which is preliminary data.</text>
</comment>
<sequence length="178" mass="20091">MSNSPQFFSRLKQTSQSLKSSLHPWPLFIDLTSINLPSSIPDATTRITQNLTHFRANYSIILLLVLFFRLLYHPLSLIAFFITLVAWVFLYFSREEPLTLFGYQVDDLLVLVALFVVTILVLVWSGVWLNVVAAIGIGVLFMVFHAVLRSTDDLVADDIETSPYVNLLSEDDSPRGGL</sequence>
<comment type="function">
    <text evidence="1 7">May be involved in both secretory and endocytic intracellular trafficking in the endosomal/prevacuolar compartments.</text>
</comment>
<dbReference type="Proteomes" id="UP000091857">
    <property type="component" value="Chromosome 15"/>
</dbReference>
<dbReference type="EMBL" id="CM004401">
    <property type="protein sequence ID" value="OAY28045.1"/>
    <property type="molecule type" value="Genomic_DNA"/>
</dbReference>
<organism evidence="8 9">
    <name type="scientific">Manihot esculenta</name>
    <name type="common">Cassava</name>
    <name type="synonym">Jatropha manihot</name>
    <dbReference type="NCBI Taxonomy" id="3983"/>
    <lineage>
        <taxon>Eukaryota</taxon>
        <taxon>Viridiplantae</taxon>
        <taxon>Streptophyta</taxon>
        <taxon>Embryophyta</taxon>
        <taxon>Tracheophyta</taxon>
        <taxon>Spermatophyta</taxon>
        <taxon>Magnoliopsida</taxon>
        <taxon>eudicotyledons</taxon>
        <taxon>Gunneridae</taxon>
        <taxon>Pentapetalae</taxon>
        <taxon>rosids</taxon>
        <taxon>fabids</taxon>
        <taxon>Malpighiales</taxon>
        <taxon>Euphorbiaceae</taxon>
        <taxon>Crotonoideae</taxon>
        <taxon>Manihoteae</taxon>
        <taxon>Manihot</taxon>
    </lineage>
</organism>
<keyword evidence="9" id="KW-1185">Reference proteome</keyword>
<evidence type="ECO:0000256" key="6">
    <source>
        <dbReference type="ARBA" id="ARBA00023136"/>
    </source>
</evidence>
<evidence type="ECO:0000256" key="5">
    <source>
        <dbReference type="ARBA" id="ARBA00022989"/>
    </source>
</evidence>
<evidence type="ECO:0000256" key="1">
    <source>
        <dbReference type="ARBA" id="ARBA00002501"/>
    </source>
</evidence>
<dbReference type="STRING" id="3983.A0A2C9UEI9"/>
<dbReference type="InterPro" id="IPR004895">
    <property type="entry name" value="Prenylated_rab_accept_PRA1"/>
</dbReference>
<keyword evidence="6 7" id="KW-0472">Membrane</keyword>
<gene>
    <name evidence="8" type="ORF">MANES_15G036600v8</name>
</gene>
<evidence type="ECO:0000256" key="7">
    <source>
        <dbReference type="RuleBase" id="RU363107"/>
    </source>
</evidence>
<accession>A0A2C9UEI9</accession>
<dbReference type="GO" id="GO:0016020">
    <property type="term" value="C:membrane"/>
    <property type="evidence" value="ECO:0007669"/>
    <property type="project" value="UniProtKB-SubCell"/>
</dbReference>
<dbReference type="Gramene" id="Manes.15G036600.1.v8.1">
    <property type="protein sequence ID" value="Manes.15G036600.1.v8.1.CDS.1"/>
    <property type="gene ID" value="Manes.15G036600.v8.1"/>
</dbReference>
<protein>
    <recommendedName>
        <fullName evidence="7">PRA1 family protein</fullName>
    </recommendedName>
</protein>
<feature type="transmembrane region" description="Helical" evidence="7">
    <location>
        <begin position="131"/>
        <end position="148"/>
    </location>
</feature>
<dbReference type="PANTHER" id="PTHR19317:SF81">
    <property type="entry name" value="PRA1 FAMILY PROTEIN D"/>
    <property type="match status" value="1"/>
</dbReference>
<evidence type="ECO:0000313" key="8">
    <source>
        <dbReference type="EMBL" id="OAY28045.1"/>
    </source>
</evidence>
<dbReference type="OrthoDB" id="63113at2759"/>
<evidence type="ECO:0000256" key="2">
    <source>
        <dbReference type="ARBA" id="ARBA00004127"/>
    </source>
</evidence>
<dbReference type="Pfam" id="PF03208">
    <property type="entry name" value="PRA1"/>
    <property type="match status" value="1"/>
</dbReference>